<dbReference type="EnsemblMetazoa" id="XM_031000233">
    <property type="protein sequence ID" value="XP_030856093"/>
    <property type="gene ID" value="LOC588149"/>
</dbReference>
<keyword evidence="4 7" id="KW-0547">Nucleotide-binding</keyword>
<dbReference type="Gene3D" id="3.30.420.40">
    <property type="match status" value="2"/>
</dbReference>
<dbReference type="KEGG" id="spu:588149"/>
<dbReference type="SUPFAM" id="SSF100920">
    <property type="entry name" value="Heat shock protein 70kD (HSP70), peptide-binding domain"/>
    <property type="match status" value="1"/>
</dbReference>
<dbReference type="FunFam" id="3.90.640.10:FF:000010">
    <property type="entry name" value="heat shock 70 kDa protein 14"/>
    <property type="match status" value="1"/>
</dbReference>
<evidence type="ECO:0000256" key="6">
    <source>
        <dbReference type="ARBA" id="ARBA00023186"/>
    </source>
</evidence>
<dbReference type="GO" id="GO:0140662">
    <property type="term" value="F:ATP-dependent protein folding chaperone"/>
    <property type="evidence" value="ECO:0007669"/>
    <property type="project" value="InterPro"/>
</dbReference>
<name>A0A7M7PUT1_STRPU</name>
<dbReference type="RefSeq" id="XP_030856093.1">
    <property type="nucleotide sequence ID" value="XM_031000233.1"/>
</dbReference>
<proteinExistence type="inferred from homology"/>
<dbReference type="OMA" id="GSTCACA"/>
<dbReference type="InterPro" id="IPR013126">
    <property type="entry name" value="Hsp_70_fam"/>
</dbReference>
<organism evidence="9 10">
    <name type="scientific">Strongylocentrotus purpuratus</name>
    <name type="common">Purple sea urchin</name>
    <dbReference type="NCBI Taxonomy" id="7668"/>
    <lineage>
        <taxon>Eukaryota</taxon>
        <taxon>Metazoa</taxon>
        <taxon>Echinodermata</taxon>
        <taxon>Eleutherozoa</taxon>
        <taxon>Echinozoa</taxon>
        <taxon>Echinoidea</taxon>
        <taxon>Euechinoidea</taxon>
        <taxon>Echinacea</taxon>
        <taxon>Camarodonta</taxon>
        <taxon>Echinidea</taxon>
        <taxon>Strongylocentrotidae</taxon>
        <taxon>Strongylocentrotus</taxon>
    </lineage>
</organism>
<accession>A0A7M7PUT1</accession>
<evidence type="ECO:0000313" key="10">
    <source>
        <dbReference type="Proteomes" id="UP000007110"/>
    </source>
</evidence>
<comment type="subcellular location">
    <subcellularLocation>
        <location evidence="1">Cytoplasm</location>
        <location evidence="1">Cytosol</location>
    </subcellularLocation>
</comment>
<dbReference type="PRINTS" id="PR00301">
    <property type="entry name" value="HEATSHOCK70"/>
</dbReference>
<comment type="similarity">
    <text evidence="2 7">Belongs to the heat shock protein 70 family.</text>
</comment>
<keyword evidence="5 7" id="KW-0067">ATP-binding</keyword>
<dbReference type="FunCoup" id="A0A7M7PUT1">
    <property type="interactions" value="717"/>
</dbReference>
<dbReference type="Pfam" id="PF00012">
    <property type="entry name" value="HSP70"/>
    <property type="match status" value="1"/>
</dbReference>
<evidence type="ECO:0000256" key="3">
    <source>
        <dbReference type="ARBA" id="ARBA00022490"/>
    </source>
</evidence>
<dbReference type="GO" id="GO:0031072">
    <property type="term" value="F:heat shock protein binding"/>
    <property type="evidence" value="ECO:0000318"/>
    <property type="project" value="GO_Central"/>
</dbReference>
<dbReference type="GO" id="GO:0005886">
    <property type="term" value="C:plasma membrane"/>
    <property type="evidence" value="ECO:0000318"/>
    <property type="project" value="GO_Central"/>
</dbReference>
<dbReference type="GO" id="GO:0016887">
    <property type="term" value="F:ATP hydrolysis activity"/>
    <property type="evidence" value="ECO:0000318"/>
    <property type="project" value="GO_Central"/>
</dbReference>
<dbReference type="Gene3D" id="2.60.34.10">
    <property type="entry name" value="Substrate Binding Domain Of DNAk, Chain A, domain 1"/>
    <property type="match status" value="1"/>
</dbReference>
<sequence length="527" mass="56860">MSLNKMAASIGIYFGGTTSCVAIHKDGKTEVVANDAGDRTTPTAVAFTDNEKIVGLSAKQGRMRNPVNTVMQVKHIVGRKFEDQVIQDLKRQSPFKVVESKGLAGFEIEANNKKNIVSSLEVAGLVFRKLKEIAEHQGGKDMKNTVLTCPVDFSDGQRAAVRKAAEAAGFKILRLISDPSAAVLAYEIGVTKPHDPCNVLVYRLGGSSVSVSVINVTNGLQRIIASKTSRECAGDDFTKALADSCAIEFKRQSRMDITDNKRAKGKLYNACESGKHVLSTINSATISVDSLYEGMDFHSNVTRAKFESVINTPLQRCLQVIGTTLEENGMTAADIQKVIVIGGSTRIPKLQNVLKGRFPESELLSSISPDEVVAIGAAVQAALLSSREDNIACSPSDLQTPCTAKSIFIKVVNEDGTSLLHPIVPKHSYIPLRQQHYFTVPKDQDSLSLQLVEGEPASSPDETTKLGKIILRDLASEEPQEGKVTLDVHLKRDGTVEITCSESVSGSMDSLVISPSAKNSEDKTTKE</sequence>
<evidence type="ECO:0000256" key="4">
    <source>
        <dbReference type="ARBA" id="ARBA00022741"/>
    </source>
</evidence>
<feature type="region of interest" description="Disordered" evidence="8">
    <location>
        <begin position="502"/>
        <end position="527"/>
    </location>
</feature>
<dbReference type="Gene3D" id="3.90.640.10">
    <property type="entry name" value="Actin, Chain A, domain 4"/>
    <property type="match status" value="1"/>
</dbReference>
<evidence type="ECO:0000256" key="5">
    <source>
        <dbReference type="ARBA" id="ARBA00022840"/>
    </source>
</evidence>
<evidence type="ECO:0008006" key="11">
    <source>
        <dbReference type="Google" id="ProtNLM"/>
    </source>
</evidence>
<evidence type="ECO:0000256" key="1">
    <source>
        <dbReference type="ARBA" id="ARBA00004514"/>
    </source>
</evidence>
<dbReference type="SUPFAM" id="SSF53067">
    <property type="entry name" value="Actin-like ATPase domain"/>
    <property type="match status" value="2"/>
</dbReference>
<keyword evidence="3" id="KW-0963">Cytoplasm</keyword>
<keyword evidence="6" id="KW-0143">Chaperone</keyword>
<evidence type="ECO:0000256" key="8">
    <source>
        <dbReference type="SAM" id="MobiDB-lite"/>
    </source>
</evidence>
<dbReference type="GO" id="GO:0005524">
    <property type="term" value="F:ATP binding"/>
    <property type="evidence" value="ECO:0007669"/>
    <property type="project" value="UniProtKB-KW"/>
</dbReference>
<dbReference type="InterPro" id="IPR042049">
    <property type="entry name" value="HSPA14_NBD"/>
</dbReference>
<dbReference type="InterPro" id="IPR043129">
    <property type="entry name" value="ATPase_NBD"/>
</dbReference>
<dbReference type="Gene3D" id="3.30.30.30">
    <property type="match status" value="1"/>
</dbReference>
<protein>
    <recommendedName>
        <fullName evidence="11">Heat shock 70 kDa protein 14</fullName>
    </recommendedName>
</protein>
<evidence type="ECO:0000256" key="2">
    <source>
        <dbReference type="ARBA" id="ARBA00007381"/>
    </source>
</evidence>
<dbReference type="GO" id="GO:0005737">
    <property type="term" value="C:cytoplasm"/>
    <property type="evidence" value="ECO:0000318"/>
    <property type="project" value="GO_Central"/>
</dbReference>
<reference evidence="9" key="2">
    <citation type="submission" date="2021-01" db="UniProtKB">
        <authorList>
            <consortium name="EnsemblMetazoa"/>
        </authorList>
    </citation>
    <scope>IDENTIFICATION</scope>
</reference>
<dbReference type="PANTHER" id="PTHR19375">
    <property type="entry name" value="HEAT SHOCK PROTEIN 70KDA"/>
    <property type="match status" value="1"/>
</dbReference>
<dbReference type="GO" id="GO:0005829">
    <property type="term" value="C:cytosol"/>
    <property type="evidence" value="ECO:0000318"/>
    <property type="project" value="GO_Central"/>
</dbReference>
<dbReference type="PROSITE" id="PS51257">
    <property type="entry name" value="PROKAR_LIPOPROTEIN"/>
    <property type="match status" value="1"/>
</dbReference>
<dbReference type="GO" id="GO:0005634">
    <property type="term" value="C:nucleus"/>
    <property type="evidence" value="ECO:0000318"/>
    <property type="project" value="GO_Central"/>
</dbReference>
<dbReference type="GO" id="GO:0044183">
    <property type="term" value="F:protein folding chaperone"/>
    <property type="evidence" value="ECO:0000318"/>
    <property type="project" value="GO_Central"/>
</dbReference>
<dbReference type="OrthoDB" id="29851at2759"/>
<evidence type="ECO:0000256" key="7">
    <source>
        <dbReference type="RuleBase" id="RU003322"/>
    </source>
</evidence>
<evidence type="ECO:0000313" key="9">
    <source>
        <dbReference type="EnsemblMetazoa" id="XP_030856093"/>
    </source>
</evidence>
<dbReference type="InterPro" id="IPR029047">
    <property type="entry name" value="HSP70_peptide-bd_sf"/>
</dbReference>
<reference evidence="10" key="1">
    <citation type="submission" date="2015-02" db="EMBL/GenBank/DDBJ databases">
        <title>Genome sequencing for Strongylocentrotus purpuratus.</title>
        <authorList>
            <person name="Murali S."/>
            <person name="Liu Y."/>
            <person name="Vee V."/>
            <person name="English A."/>
            <person name="Wang M."/>
            <person name="Skinner E."/>
            <person name="Han Y."/>
            <person name="Muzny D.M."/>
            <person name="Worley K.C."/>
            <person name="Gibbs R.A."/>
        </authorList>
    </citation>
    <scope>NUCLEOTIDE SEQUENCE</scope>
</reference>
<dbReference type="AlphaFoldDB" id="A0A7M7PUT1"/>
<dbReference type="Proteomes" id="UP000007110">
    <property type="component" value="Unassembled WGS sequence"/>
</dbReference>
<dbReference type="GO" id="GO:0042026">
    <property type="term" value="P:protein refolding"/>
    <property type="evidence" value="ECO:0000318"/>
    <property type="project" value="GO_Central"/>
</dbReference>
<keyword evidence="10" id="KW-1185">Reference proteome</keyword>
<dbReference type="GeneID" id="588149"/>
<dbReference type="InParanoid" id="A0A7M7PUT1"/>
<dbReference type="CDD" id="cd10238">
    <property type="entry name" value="ASKHA_NBD_HSP70_HSPA14"/>
    <property type="match status" value="1"/>
</dbReference>